<evidence type="ECO:0000256" key="2">
    <source>
        <dbReference type="ARBA" id="ARBA00022741"/>
    </source>
</evidence>
<dbReference type="Gene3D" id="1.10.510.10">
    <property type="entry name" value="Transferase(Phosphotransferase) domain 1"/>
    <property type="match status" value="1"/>
</dbReference>
<evidence type="ECO:0000259" key="6">
    <source>
        <dbReference type="PROSITE" id="PS50011"/>
    </source>
</evidence>
<dbReference type="InterPro" id="IPR011990">
    <property type="entry name" value="TPR-like_helical_dom_sf"/>
</dbReference>
<keyword evidence="5" id="KW-0802">TPR repeat</keyword>
<dbReference type="Pfam" id="PF00069">
    <property type="entry name" value="Pkinase"/>
    <property type="match status" value="1"/>
</dbReference>
<keyword evidence="1" id="KW-0808">Transferase</keyword>
<feature type="repeat" description="TPR" evidence="5">
    <location>
        <begin position="610"/>
        <end position="643"/>
    </location>
</feature>
<dbReference type="SMART" id="SM00220">
    <property type="entry name" value="S_TKc"/>
    <property type="match status" value="1"/>
</dbReference>
<dbReference type="Pfam" id="PF13432">
    <property type="entry name" value="TPR_16"/>
    <property type="match status" value="2"/>
</dbReference>
<sequence length="847" mass="93706">MNLDEHYSQLHHLGEGGTCHVFRGQDLQLGRLVAIKVIDLAVQPAHRAVFEAQCLAQFNHPNIVQIYRIHEGDNQLILEMEYVNGATLANWLQRGPISVRDKLNVLIDIANGLSAAHSKGVLHLDLKMQNVLVSEEGVAKIADFGIAELIGRQAGDYVSQGSLLVMSPELFAGAAVNQKSDLFSLGIIAYQLFSGVHPYQAQAKNASSQAIAQEIKSRPCQIDATQLKGIPDSLGCLINQLLEKQPDKRPESSLKVRQQLQQILSAFQNETTNPTLDLTNINVDDSVRLGKWVKVGACMCLLAILTGMSVWLYNKASIFPPVSIAIMPPEYTQTSTAVEAQRQSLSLAVSDAIQTYLIDHERYSVIAPTEVRRVQGLLGEGASIKAIANALNSRHVVSILLDCNVHACDMRFHLIDGDSATILDGINSATDTESFISAFNATAEAISLLTEGKAALPLTESADETFFESYISLTTETESASRPASTLLNEVQRLIETRPSFIPLYSLYRKIAIRSFKNSGDASVLADLENALRYAPSQYHNSEAYLLDELALFGVRKERGNERVLLGKIMDSSLQEYQRQTLLAIYFRYLGDFTRSLTHAEKAYQLHASLLMARNLAIGYMRQGRFEKALVYLQRVVSTAPNDWVARQSLADIALLMGELNVAKMSYSTLIENQKDTITTHSNYAVTLLLSGEFELALHHVELALQTSPDNHTLWLNRADIFAHLGKQHDALAQYRLLESAMSGHKGAANEQLLLAQGLAHLGKGHEALARVNSVLNTNPDLPEAYFVKALVQTLLNEPYSALASIEQSTQKGWSPAFYRLKWFKPLCSEADFRRILGPEHKDYLCQ</sequence>
<evidence type="ECO:0000313" key="7">
    <source>
        <dbReference type="EMBL" id="MCV2886339.1"/>
    </source>
</evidence>
<dbReference type="InterPro" id="IPR011009">
    <property type="entry name" value="Kinase-like_dom_sf"/>
</dbReference>
<evidence type="ECO:0000256" key="5">
    <source>
        <dbReference type="PROSITE-ProRule" id="PRU00339"/>
    </source>
</evidence>
<keyword evidence="3 7" id="KW-0418">Kinase</keyword>
<dbReference type="PROSITE" id="PS50005">
    <property type="entry name" value="TPR"/>
    <property type="match status" value="1"/>
</dbReference>
<keyword evidence="8" id="KW-1185">Reference proteome</keyword>
<dbReference type="InterPro" id="IPR019734">
    <property type="entry name" value="TPR_rpt"/>
</dbReference>
<dbReference type="PROSITE" id="PS00108">
    <property type="entry name" value="PROTEIN_KINASE_ST"/>
    <property type="match status" value="1"/>
</dbReference>
<accession>A0ABT3ACD7</accession>
<keyword evidence="4" id="KW-0067">ATP-binding</keyword>
<dbReference type="Proteomes" id="UP001652504">
    <property type="component" value="Unassembled WGS sequence"/>
</dbReference>
<evidence type="ECO:0000313" key="8">
    <source>
        <dbReference type="Proteomes" id="UP001652504"/>
    </source>
</evidence>
<dbReference type="SMART" id="SM00028">
    <property type="entry name" value="TPR"/>
    <property type="match status" value="5"/>
</dbReference>
<evidence type="ECO:0000256" key="4">
    <source>
        <dbReference type="ARBA" id="ARBA00022840"/>
    </source>
</evidence>
<evidence type="ECO:0000256" key="3">
    <source>
        <dbReference type="ARBA" id="ARBA00022777"/>
    </source>
</evidence>
<dbReference type="InterPro" id="IPR008271">
    <property type="entry name" value="Ser/Thr_kinase_AS"/>
</dbReference>
<dbReference type="PANTHER" id="PTHR43289">
    <property type="entry name" value="MITOGEN-ACTIVATED PROTEIN KINASE KINASE KINASE 20-RELATED"/>
    <property type="match status" value="1"/>
</dbReference>
<dbReference type="SUPFAM" id="SSF48452">
    <property type="entry name" value="TPR-like"/>
    <property type="match status" value="1"/>
</dbReference>
<dbReference type="RefSeq" id="WP_263713627.1">
    <property type="nucleotide sequence ID" value="NZ_JAOWKX010000010.1"/>
</dbReference>
<feature type="domain" description="Protein kinase" evidence="6">
    <location>
        <begin position="7"/>
        <end position="264"/>
    </location>
</feature>
<dbReference type="SUPFAM" id="SSF56112">
    <property type="entry name" value="Protein kinase-like (PK-like)"/>
    <property type="match status" value="1"/>
</dbReference>
<dbReference type="EMBL" id="JAOWKX010000010">
    <property type="protein sequence ID" value="MCV2886339.1"/>
    <property type="molecule type" value="Genomic_DNA"/>
</dbReference>
<reference evidence="7 8" key="1">
    <citation type="submission" date="2022-10" db="EMBL/GenBank/DDBJ databases">
        <title>Aestuariibacter sp. AA17 isolated from Montipora capitata coral fragment.</title>
        <authorList>
            <person name="Emsley S.A."/>
            <person name="Pfannmuller K.M."/>
            <person name="Loughran R.M."/>
            <person name="Shlafstein M."/>
            <person name="Papke E."/>
            <person name="Saw J.H."/>
            <person name="Ushijima B."/>
            <person name="Videau P."/>
        </authorList>
    </citation>
    <scope>NUCLEOTIDE SEQUENCE [LARGE SCALE GENOMIC DNA]</scope>
    <source>
        <strain evidence="7 8">AA17</strain>
    </source>
</reference>
<protein>
    <submittedName>
        <fullName evidence="7">Protein kinase</fullName>
    </submittedName>
</protein>
<proteinExistence type="predicted"/>
<dbReference type="Gene3D" id="1.25.40.10">
    <property type="entry name" value="Tetratricopeptide repeat domain"/>
    <property type="match status" value="1"/>
</dbReference>
<dbReference type="InterPro" id="IPR000719">
    <property type="entry name" value="Prot_kinase_dom"/>
</dbReference>
<evidence type="ECO:0000256" key="1">
    <source>
        <dbReference type="ARBA" id="ARBA00022679"/>
    </source>
</evidence>
<comment type="caution">
    <text evidence="7">The sequence shown here is derived from an EMBL/GenBank/DDBJ whole genome shotgun (WGS) entry which is preliminary data.</text>
</comment>
<organism evidence="7 8">
    <name type="scientific">Fluctibacter corallii</name>
    <dbReference type="NCBI Taxonomy" id="2984329"/>
    <lineage>
        <taxon>Bacteria</taxon>
        <taxon>Pseudomonadati</taxon>
        <taxon>Pseudomonadota</taxon>
        <taxon>Gammaproteobacteria</taxon>
        <taxon>Alteromonadales</taxon>
        <taxon>Alteromonadaceae</taxon>
        <taxon>Fluctibacter</taxon>
    </lineage>
</organism>
<name>A0ABT3ACD7_9ALTE</name>
<keyword evidence="2" id="KW-0547">Nucleotide-binding</keyword>
<dbReference type="GO" id="GO:0016301">
    <property type="term" value="F:kinase activity"/>
    <property type="evidence" value="ECO:0007669"/>
    <property type="project" value="UniProtKB-KW"/>
</dbReference>
<dbReference type="PANTHER" id="PTHR43289:SF6">
    <property type="entry name" value="SERINE_THREONINE-PROTEIN KINASE NEKL-3"/>
    <property type="match status" value="1"/>
</dbReference>
<dbReference type="PROSITE" id="PS50011">
    <property type="entry name" value="PROTEIN_KINASE_DOM"/>
    <property type="match status" value="1"/>
</dbReference>
<dbReference type="CDD" id="cd14014">
    <property type="entry name" value="STKc_PknB_like"/>
    <property type="match status" value="1"/>
</dbReference>
<gene>
    <name evidence="7" type="ORF">OE749_16715</name>
</gene>